<dbReference type="InterPro" id="IPR013766">
    <property type="entry name" value="Thioredoxin_domain"/>
</dbReference>
<dbReference type="PROSITE" id="PS51352">
    <property type="entry name" value="THIOREDOXIN_2"/>
    <property type="match status" value="1"/>
</dbReference>
<dbReference type="AlphaFoldDB" id="A0A6G7XJA5"/>
<keyword evidence="10" id="KW-1185">Reference proteome</keyword>
<evidence type="ECO:0000313" key="9">
    <source>
        <dbReference type="EMBL" id="QIK64680.1"/>
    </source>
</evidence>
<feature type="domain" description="Thioredoxin" evidence="8">
    <location>
        <begin position="58"/>
        <end position="210"/>
    </location>
</feature>
<protein>
    <submittedName>
        <fullName evidence="9">Thioredoxin domain-containing protein</fullName>
    </submittedName>
</protein>
<evidence type="ECO:0000256" key="4">
    <source>
        <dbReference type="ARBA" id="ARBA00023157"/>
    </source>
</evidence>
<dbReference type="InterPro" id="IPR036249">
    <property type="entry name" value="Thioredoxin-like_sf"/>
</dbReference>
<evidence type="ECO:0000256" key="7">
    <source>
        <dbReference type="SAM" id="Phobius"/>
    </source>
</evidence>
<evidence type="ECO:0000256" key="1">
    <source>
        <dbReference type="ARBA" id="ARBA00005791"/>
    </source>
</evidence>
<keyword evidence="7" id="KW-0472">Membrane</keyword>
<evidence type="ECO:0000256" key="6">
    <source>
        <dbReference type="SAM" id="MobiDB-lite"/>
    </source>
</evidence>
<comment type="similarity">
    <text evidence="1">Belongs to the thioredoxin family. DsbA subfamily.</text>
</comment>
<evidence type="ECO:0000256" key="3">
    <source>
        <dbReference type="ARBA" id="ARBA00023002"/>
    </source>
</evidence>
<dbReference type="Gene3D" id="3.40.30.10">
    <property type="entry name" value="Glutaredoxin"/>
    <property type="match status" value="1"/>
</dbReference>
<keyword evidence="7" id="KW-0812">Transmembrane</keyword>
<keyword evidence="2" id="KW-0732">Signal</keyword>
<dbReference type="SUPFAM" id="SSF52833">
    <property type="entry name" value="Thioredoxin-like"/>
    <property type="match status" value="1"/>
</dbReference>
<feature type="transmembrane region" description="Helical" evidence="7">
    <location>
        <begin position="15"/>
        <end position="35"/>
    </location>
</feature>
<proteinExistence type="inferred from homology"/>
<evidence type="ECO:0000259" key="8">
    <source>
        <dbReference type="PROSITE" id="PS51352"/>
    </source>
</evidence>
<sequence length="251" mass="26924">MPRHELERSLRRSRILNIVLGVVAVAALVFGLVQLGQGGSDTAESASNTAESGDDSASVENDTGSAATVGIERRIEGDPMAIGDIDAPVVMSEWVDFRCPFCAVYSRDTFDQIVTEFVDTGKVRIEMHDVAFFGDESVRAAAAARAAGEQGRYFQFVKAVYDAAPESGHPDLPPAQLIEFAKTAGVPDIAKFTKDMDREDLKQAVNESTAKAQQYGVSSVPMFASNGQAIAGAQPIDEFRKFLKQASAEAQ</sequence>
<feature type="region of interest" description="Disordered" evidence="6">
    <location>
        <begin position="41"/>
        <end position="63"/>
    </location>
</feature>
<reference evidence="9 10" key="1">
    <citation type="submission" date="2020-03" db="EMBL/GenBank/DDBJ databases">
        <title>Leucobacter sp. nov., isolated from beetles.</title>
        <authorList>
            <person name="Hyun D.-W."/>
            <person name="Bae J.-W."/>
        </authorList>
    </citation>
    <scope>NUCLEOTIDE SEQUENCE [LARGE SCALE GENOMIC DNA]</scope>
    <source>
        <strain evidence="9 10">HDW9C</strain>
    </source>
</reference>
<gene>
    <name evidence="9" type="ORF">G7068_03700</name>
</gene>
<evidence type="ECO:0000256" key="5">
    <source>
        <dbReference type="ARBA" id="ARBA00023284"/>
    </source>
</evidence>
<evidence type="ECO:0000313" key="10">
    <source>
        <dbReference type="Proteomes" id="UP000502677"/>
    </source>
</evidence>
<keyword evidence="4" id="KW-1015">Disulfide bond</keyword>
<feature type="compositionally biased region" description="Polar residues" evidence="6">
    <location>
        <begin position="41"/>
        <end position="51"/>
    </location>
</feature>
<keyword evidence="5" id="KW-0676">Redox-active center</keyword>
<dbReference type="Proteomes" id="UP000502677">
    <property type="component" value="Chromosome"/>
</dbReference>
<dbReference type="Pfam" id="PF13462">
    <property type="entry name" value="Thioredoxin_4"/>
    <property type="match status" value="1"/>
</dbReference>
<organism evidence="9 10">
    <name type="scientific">Leucobacter viscericola</name>
    <dbReference type="NCBI Taxonomy" id="2714935"/>
    <lineage>
        <taxon>Bacteria</taxon>
        <taxon>Bacillati</taxon>
        <taxon>Actinomycetota</taxon>
        <taxon>Actinomycetes</taxon>
        <taxon>Micrococcales</taxon>
        <taxon>Microbacteriaceae</taxon>
        <taxon>Leucobacter</taxon>
    </lineage>
</organism>
<evidence type="ECO:0000256" key="2">
    <source>
        <dbReference type="ARBA" id="ARBA00022729"/>
    </source>
</evidence>
<accession>A0A6G7XJA5</accession>
<keyword evidence="3" id="KW-0560">Oxidoreductase</keyword>
<dbReference type="GO" id="GO:0016491">
    <property type="term" value="F:oxidoreductase activity"/>
    <property type="evidence" value="ECO:0007669"/>
    <property type="project" value="UniProtKB-KW"/>
</dbReference>
<dbReference type="PANTHER" id="PTHR13887:SF14">
    <property type="entry name" value="DISULFIDE BOND FORMATION PROTEIN D"/>
    <property type="match status" value="1"/>
</dbReference>
<keyword evidence="7" id="KW-1133">Transmembrane helix</keyword>
<dbReference type="EMBL" id="CP049863">
    <property type="protein sequence ID" value="QIK64680.1"/>
    <property type="molecule type" value="Genomic_DNA"/>
</dbReference>
<dbReference type="InterPro" id="IPR012336">
    <property type="entry name" value="Thioredoxin-like_fold"/>
</dbReference>
<name>A0A6G7XJA5_9MICO</name>
<dbReference type="PANTHER" id="PTHR13887">
    <property type="entry name" value="GLUTATHIONE S-TRANSFERASE KAPPA"/>
    <property type="match status" value="1"/>
</dbReference>
<dbReference type="KEGG" id="lvi:G7068_03700"/>